<dbReference type="Gene3D" id="2.60.40.10">
    <property type="entry name" value="Immunoglobulins"/>
    <property type="match status" value="2"/>
</dbReference>
<evidence type="ECO:0000313" key="4">
    <source>
        <dbReference type="Proteomes" id="UP000007073"/>
    </source>
</evidence>
<keyword evidence="4" id="KW-1185">Reference proteome</keyword>
<gene>
    <name evidence="3" type="ordered locus">Gmet_1998</name>
</gene>
<name>Q39U47_GEOMG</name>
<protein>
    <submittedName>
        <fullName evidence="3">CARDB domain lipoprotein, putative</fullName>
    </submittedName>
</protein>
<dbReference type="Proteomes" id="UP000007073">
    <property type="component" value="Chromosome"/>
</dbReference>
<dbReference type="eggNOG" id="COG1305">
    <property type="taxonomic scope" value="Bacteria"/>
</dbReference>
<dbReference type="AlphaFoldDB" id="Q39U47"/>
<evidence type="ECO:0007829" key="5">
    <source>
        <dbReference type="PDB" id="2KUT"/>
    </source>
</evidence>
<reference evidence="3 4" key="2">
    <citation type="journal article" date="2009" name="BMC Microbiol.">
        <title>The genome sequence of Geobacter metallireducens: features of metabolism, physiology and regulation common and dissimilar to Geobacter sulfurreducens.</title>
        <authorList>
            <person name="Aklujkar M."/>
            <person name="Krushkal J."/>
            <person name="DiBartolo G."/>
            <person name="Lapidus A."/>
            <person name="Land M.L."/>
            <person name="Lovley D.R."/>
        </authorList>
    </citation>
    <scope>NUCLEOTIDE SEQUENCE [LARGE SCALE GENOMIC DNA]</scope>
    <source>
        <strain evidence="4">ATCC 53774 / DSM 7210 / GS-15</strain>
    </source>
</reference>
<feature type="domain" description="CARDB" evidence="2">
    <location>
        <begin position="470"/>
        <end position="577"/>
    </location>
</feature>
<dbReference type="InterPro" id="IPR011635">
    <property type="entry name" value="CARDB"/>
</dbReference>
<sequence>MCRSIRLTAMAAFLVIMGGAACSGKPVLPDLTLEGGDRSYSELITAQQHSFSIHTPSDAPLENSSIRIEVNEGESLTPRLRSSGSVDCSSLASVVAGVVAPGMTAEEKALALWRFVMDSCYHGRWGTSLDGLEHLNVYGYGYCGTYAAVLESLWWTAGLTARHVNIGNHAATEVYYNNDWHYIDADTRTYFLLKDNRTIASLDELNDNVELWTMLRRGSSRKAGKKYYYMTMHPNGHGRSPVYTNDFTMAKGDVLTLDWQSRGKWCLNRGQEGGKEPAGEPPFYGNGLFTFHRDFKDRSQSRSGLVSSTNIDWQDAAAGYLHPQHAKQEASLVYRVKTPYFIPETTLSGSFFRKGTGDSAAIDISTDNGKRWVSLWRADATGTVKASVVTAQTQQVTTDVPWKYSYLMRLRMRAGKSPRDVGAYHLDSASVLAYNPRCLPALRPGDNRITFSDGSQARRTVRVTYNWHDDLPITLSKETPFEGEEITVSARVTNRGAAEAHNVPVAVYLGNPAQGGVEIGRDTISRIPVGGTGLARVQWKATRKLAGRAANPGVPVYAVVDPDNRVAESDKANNVFSRIVKVLNPPDVRIPSESFIRFERAKDHSQSLAVVASVRNFSNSADYGLFLDDHGTGEAVEVTVYDGNPAKGGKVIGRETISRLLPLEHRNVSVKWDIAQLKGVHTVYVQVHPPANLTRAPGKRAPAAMAVPVDLDAYRSCKGI</sequence>
<evidence type="ECO:0000313" key="3">
    <source>
        <dbReference type="EMBL" id="ABB32227.1"/>
    </source>
</evidence>
<dbReference type="Pfam" id="PF07705">
    <property type="entry name" value="CARDB"/>
    <property type="match status" value="1"/>
</dbReference>
<dbReference type="RefSeq" id="WP_004512952.1">
    <property type="nucleotide sequence ID" value="NC_007517.1"/>
</dbReference>
<dbReference type="EMBL" id="CP000148">
    <property type="protein sequence ID" value="ABB32227.1"/>
    <property type="molecule type" value="Genomic_DNA"/>
</dbReference>
<dbReference type="EvolutionaryTrace" id="Q39U47"/>
<accession>Q39U47</accession>
<dbReference type="InterPro" id="IPR013783">
    <property type="entry name" value="Ig-like_fold"/>
</dbReference>
<evidence type="ECO:0000256" key="1">
    <source>
        <dbReference type="SAM" id="SignalP"/>
    </source>
</evidence>
<dbReference type="PDB" id="2KUT">
    <property type="method" value="NMR"/>
    <property type="chains" value="A=470-583"/>
</dbReference>
<dbReference type="DNASU" id="3739870"/>
<feature type="signal peptide" evidence="1">
    <location>
        <begin position="1"/>
        <end position="22"/>
    </location>
</feature>
<organism evidence="3 4">
    <name type="scientific">Geobacter metallireducens (strain ATCC 53774 / DSM 7210 / GS-15)</name>
    <dbReference type="NCBI Taxonomy" id="269799"/>
    <lineage>
        <taxon>Bacteria</taxon>
        <taxon>Pseudomonadati</taxon>
        <taxon>Thermodesulfobacteriota</taxon>
        <taxon>Desulfuromonadia</taxon>
        <taxon>Geobacterales</taxon>
        <taxon>Geobacteraceae</taxon>
        <taxon>Geobacter</taxon>
    </lineage>
</organism>
<dbReference type="SMR" id="Q39U47"/>
<dbReference type="STRING" id="269799.Gmet_1998"/>
<dbReference type="InterPro" id="IPR038765">
    <property type="entry name" value="Papain-like_cys_pep_sf"/>
</dbReference>
<dbReference type="PROSITE" id="PS51257">
    <property type="entry name" value="PROKAR_LIPOPROTEIN"/>
    <property type="match status" value="1"/>
</dbReference>
<keyword evidence="1" id="KW-0732">Signal</keyword>
<reference evidence="3 4" key="1">
    <citation type="submission" date="2005-10" db="EMBL/GenBank/DDBJ databases">
        <title>Complete sequence of Geobacter metallireducens GS-15.</title>
        <authorList>
            <consortium name="US DOE Joint Genome Institute"/>
            <person name="Copeland A."/>
            <person name="Lucas S."/>
            <person name="Lapidus A."/>
            <person name="Barry K."/>
            <person name="Detter J.C."/>
            <person name="Glavina T."/>
            <person name="Hammon N."/>
            <person name="Israni S."/>
            <person name="Pitluck S."/>
            <person name="Di Bartolo G."/>
            <person name="Chain P."/>
            <person name="Schmutz J."/>
            <person name="Larimer F."/>
            <person name="Land M."/>
            <person name="Kyrpides N."/>
            <person name="Ivanova N."/>
            <person name="Richardson P."/>
        </authorList>
    </citation>
    <scope>NUCLEOTIDE SEQUENCE [LARGE SCALE GENOMIC DNA]</scope>
    <source>
        <strain evidence="4">ATCC 53774 / DSM 7210 / GS-15</strain>
    </source>
</reference>
<dbReference type="PDBsum" id="2KUT"/>
<dbReference type="HOGENOM" id="CLU_383921_0_0_7"/>
<reference evidence="5" key="3">
    <citation type="submission" date="2010-02" db="PDB data bank">
        <title>Solution Structure of GmR58A.</title>
        <authorList>
            <person name="Lee H."/>
            <person name="Montelione G.T."/>
            <person name="Prestegard J.H."/>
        </authorList>
    </citation>
    <scope>STRUCTURE BY NMR OF 470-583</scope>
</reference>
<proteinExistence type="evidence at protein level"/>
<keyword evidence="3" id="KW-0449">Lipoprotein</keyword>
<feature type="chain" id="PRO_5004223293" evidence="1">
    <location>
        <begin position="23"/>
        <end position="720"/>
    </location>
</feature>
<dbReference type="eggNOG" id="COG1572">
    <property type="taxonomic scope" value="Bacteria"/>
</dbReference>
<dbReference type="KEGG" id="gme:Gmet_1998"/>
<dbReference type="SUPFAM" id="SSF54001">
    <property type="entry name" value="Cysteine proteinases"/>
    <property type="match status" value="1"/>
</dbReference>
<evidence type="ECO:0000259" key="2">
    <source>
        <dbReference type="Pfam" id="PF07705"/>
    </source>
</evidence>
<keyword evidence="5" id="KW-0002">3D-structure</keyword>